<dbReference type="InterPro" id="IPR004045">
    <property type="entry name" value="Glutathione_S-Trfase_N"/>
</dbReference>
<evidence type="ECO:0000256" key="2">
    <source>
        <dbReference type="ARBA" id="ARBA00022679"/>
    </source>
</evidence>
<dbReference type="CDD" id="cd03185">
    <property type="entry name" value="GST_C_Tau"/>
    <property type="match status" value="1"/>
</dbReference>
<evidence type="ECO:0000313" key="8">
    <source>
        <dbReference type="EnsemblPlants" id="Solyc05g026220.2.1"/>
    </source>
</evidence>
<dbReference type="STRING" id="4081.A0A3Q7GKY3"/>
<organism evidence="8">
    <name type="scientific">Solanum lycopersicum</name>
    <name type="common">Tomato</name>
    <name type="synonym">Lycopersicon esculentum</name>
    <dbReference type="NCBI Taxonomy" id="4081"/>
    <lineage>
        <taxon>Eukaryota</taxon>
        <taxon>Viridiplantae</taxon>
        <taxon>Streptophyta</taxon>
        <taxon>Embryophyta</taxon>
        <taxon>Tracheophyta</taxon>
        <taxon>Spermatophyta</taxon>
        <taxon>Magnoliopsida</taxon>
        <taxon>eudicotyledons</taxon>
        <taxon>Gunneridae</taxon>
        <taxon>Pentapetalae</taxon>
        <taxon>asterids</taxon>
        <taxon>lamiids</taxon>
        <taxon>Solanales</taxon>
        <taxon>Solanaceae</taxon>
        <taxon>Solanoideae</taxon>
        <taxon>Solaneae</taxon>
        <taxon>Solanum</taxon>
        <taxon>Solanum subgen. Lycopersicon</taxon>
    </lineage>
</organism>
<dbReference type="GO" id="GO:0004364">
    <property type="term" value="F:glutathione transferase activity"/>
    <property type="evidence" value="ECO:0000318"/>
    <property type="project" value="GO_Central"/>
</dbReference>
<dbReference type="InterPro" id="IPR040079">
    <property type="entry name" value="Glutathione_S-Trfase"/>
</dbReference>
<dbReference type="GO" id="GO:0005829">
    <property type="term" value="C:cytosol"/>
    <property type="evidence" value="ECO:0007669"/>
    <property type="project" value="UniProtKB-SubCell"/>
</dbReference>
<dbReference type="GO" id="GO:0006749">
    <property type="term" value="P:glutathione metabolic process"/>
    <property type="evidence" value="ECO:0000318"/>
    <property type="project" value="GO_Central"/>
</dbReference>
<dbReference type="Pfam" id="PF02798">
    <property type="entry name" value="GST_N"/>
    <property type="match status" value="1"/>
</dbReference>
<dbReference type="GO" id="GO:0005737">
    <property type="term" value="C:cytoplasm"/>
    <property type="evidence" value="ECO:0000318"/>
    <property type="project" value="GO_Central"/>
</dbReference>
<dbReference type="InterPro" id="IPR045073">
    <property type="entry name" value="Omega/Tau-like"/>
</dbReference>
<dbReference type="PANTHER" id="PTHR11260:SF685">
    <property type="entry name" value="GLUTATHIONE TRANSFERASE"/>
    <property type="match status" value="1"/>
</dbReference>
<accession>A0A3Q7GKY3</accession>
<dbReference type="PaxDb" id="4081-Solyc05g026220.1.1"/>
<dbReference type="SFLD" id="SFLDG00358">
    <property type="entry name" value="Main_(cytGST)"/>
    <property type="match status" value="1"/>
</dbReference>
<name>A0A3Q7GKY3_SOLLC</name>
<sequence length="211" mass="24301">MVARYIYSIVQHVDSTYNIVYLSIEYEFIQEHILNKSELLLKSNPVNKKIPILFHDEKPICESLVILQNIDEPWLNGPSILSSDPYNRSIARFWAAYIDDKEYRNAEGKEAKAVVVDKMSEGNMLLEETFIKISKGKSFFSGDSIGYVDIVLGSLLGWVIEKMDEMKILYKTKTPSLAEWDEKFCSYNVVKDMIPQPEKLVEIHHNIISSS</sequence>
<dbReference type="InterPro" id="IPR036249">
    <property type="entry name" value="Thioredoxin-like_sf"/>
</dbReference>
<dbReference type="SUPFAM" id="SSF52833">
    <property type="entry name" value="Thioredoxin-like"/>
    <property type="match status" value="1"/>
</dbReference>
<dbReference type="OMA" id="SVNYEYH"/>
<proteinExistence type="inferred from homology"/>
<dbReference type="AlphaFoldDB" id="A0A3Q7GKY3"/>
<evidence type="ECO:0000256" key="3">
    <source>
        <dbReference type="ARBA" id="ARBA00025743"/>
    </source>
</evidence>
<dbReference type="SFLD" id="SFLDS00019">
    <property type="entry name" value="Glutathione_Transferase_(cytos"/>
    <property type="match status" value="1"/>
</dbReference>
<dbReference type="PANTHER" id="PTHR11260">
    <property type="entry name" value="GLUTATHIONE S-TRANSFERASE, GST, SUPERFAMILY, GST DOMAIN CONTAINING"/>
    <property type="match status" value="1"/>
</dbReference>
<dbReference type="GO" id="GO:0009407">
    <property type="term" value="P:toxin catabolic process"/>
    <property type="evidence" value="ECO:0007669"/>
    <property type="project" value="UniProtKB-ARBA"/>
</dbReference>
<dbReference type="EnsemblPlants" id="Solyc05g026220.2.1">
    <property type="protein sequence ID" value="Solyc05g026220.2.1"/>
    <property type="gene ID" value="Solyc05g026220.2"/>
</dbReference>
<dbReference type="Gene3D" id="1.20.1050.10">
    <property type="match status" value="1"/>
</dbReference>
<dbReference type="Gramene" id="Solyc05g026220.2.1">
    <property type="protein sequence ID" value="Solyc05g026220.2.1"/>
    <property type="gene ID" value="Solyc05g026220.2"/>
</dbReference>
<comment type="catalytic activity">
    <reaction evidence="4 5">
        <text>RX + glutathione = an S-substituted glutathione + a halide anion + H(+)</text>
        <dbReference type="Rhea" id="RHEA:16437"/>
        <dbReference type="ChEBI" id="CHEBI:15378"/>
        <dbReference type="ChEBI" id="CHEBI:16042"/>
        <dbReference type="ChEBI" id="CHEBI:17792"/>
        <dbReference type="ChEBI" id="CHEBI:57925"/>
        <dbReference type="ChEBI" id="CHEBI:90779"/>
        <dbReference type="EC" id="2.5.1.18"/>
    </reaction>
</comment>
<reference evidence="8" key="2">
    <citation type="submission" date="2019-01" db="UniProtKB">
        <authorList>
            <consortium name="EnsemblPlants"/>
        </authorList>
    </citation>
    <scope>IDENTIFICATION</scope>
    <source>
        <strain evidence="8">cv. Heinz 1706</strain>
    </source>
</reference>
<evidence type="ECO:0000313" key="9">
    <source>
        <dbReference type="Proteomes" id="UP000004994"/>
    </source>
</evidence>
<dbReference type="PROSITE" id="PS50405">
    <property type="entry name" value="GST_CTER"/>
    <property type="match status" value="1"/>
</dbReference>
<comment type="subcellular location">
    <subcellularLocation>
        <location evidence="5">Cytoplasm</location>
        <location evidence="5">Cytosol</location>
    </subcellularLocation>
</comment>
<reference evidence="8" key="1">
    <citation type="journal article" date="2012" name="Nature">
        <title>The tomato genome sequence provides insights into fleshy fruit evolution.</title>
        <authorList>
            <consortium name="Tomato Genome Consortium"/>
        </authorList>
    </citation>
    <scope>NUCLEOTIDE SEQUENCE [LARGE SCALE GENOMIC DNA]</scope>
    <source>
        <strain evidence="8">cv. Heinz 1706</strain>
    </source>
</reference>
<dbReference type="InParanoid" id="A0A3Q7GKY3"/>
<dbReference type="InterPro" id="IPR010987">
    <property type="entry name" value="Glutathione-S-Trfase_C-like"/>
</dbReference>
<feature type="domain" description="GST C-terminal" evidence="7">
    <location>
        <begin position="84"/>
        <end position="201"/>
    </location>
</feature>
<dbReference type="InterPro" id="IPR036282">
    <property type="entry name" value="Glutathione-S-Trfase_C_sf"/>
</dbReference>
<comment type="similarity">
    <text evidence="3">Belongs to the GST superfamily. Tau family.</text>
</comment>
<evidence type="ECO:0000256" key="5">
    <source>
        <dbReference type="RuleBase" id="RU369102"/>
    </source>
</evidence>
<protein>
    <recommendedName>
        <fullName evidence="5">Glutathione S-transferase</fullName>
        <ecNumber evidence="5">2.5.1.18</ecNumber>
    </recommendedName>
</protein>
<evidence type="ECO:0000259" key="6">
    <source>
        <dbReference type="PROSITE" id="PS50404"/>
    </source>
</evidence>
<dbReference type="InterPro" id="IPR045074">
    <property type="entry name" value="GST_C_Tau"/>
</dbReference>
<dbReference type="SUPFAM" id="SSF47616">
    <property type="entry name" value="GST C-terminal domain-like"/>
    <property type="match status" value="1"/>
</dbReference>
<dbReference type="PROSITE" id="PS50404">
    <property type="entry name" value="GST_NTER"/>
    <property type="match status" value="1"/>
</dbReference>
<dbReference type="SFLD" id="SFLDG01152">
    <property type="entry name" value="Main.3:_Omega-_and_Tau-like"/>
    <property type="match status" value="1"/>
</dbReference>
<dbReference type="FunFam" id="1.20.1050.10:FF:000016">
    <property type="entry name" value="Glutathione S-transferase U9"/>
    <property type="match status" value="1"/>
</dbReference>
<keyword evidence="2 5" id="KW-0808">Transferase</keyword>
<comment type="function">
    <text evidence="5">Is involved in the conjugation of reduced glutathione to a wide number of exogenous and endogenous hydrophobic electrophiles.</text>
</comment>
<keyword evidence="9" id="KW-1185">Reference proteome</keyword>
<evidence type="ECO:0000256" key="4">
    <source>
        <dbReference type="ARBA" id="ARBA00047960"/>
    </source>
</evidence>
<keyword evidence="5" id="KW-0963">Cytoplasm</keyword>
<keyword evidence="1" id="KW-0216">Detoxification</keyword>
<dbReference type="Proteomes" id="UP000004994">
    <property type="component" value="Chromosome 5"/>
</dbReference>
<feature type="domain" description="GST N-terminal" evidence="6">
    <location>
        <begin position="1"/>
        <end position="78"/>
    </location>
</feature>
<dbReference type="Gene3D" id="3.40.30.10">
    <property type="entry name" value="Glutaredoxin"/>
    <property type="match status" value="1"/>
</dbReference>
<evidence type="ECO:0000256" key="1">
    <source>
        <dbReference type="ARBA" id="ARBA00022575"/>
    </source>
</evidence>
<dbReference type="EC" id="2.5.1.18" evidence="5"/>
<evidence type="ECO:0000259" key="7">
    <source>
        <dbReference type="PROSITE" id="PS50405"/>
    </source>
</evidence>